<accession>A0A2X4R0N3</accession>
<sequence>MKKIDTQYISEKKADLEEIKYIVDNIFTEDSEEWLCLYDTSEKNPNYVQIHSEIEYFEEDALNFLQKVLQIPLDNIDEIEGIYLVECRKYKDKADFRHYRAFFLDADVVYSYFETYMNDEEINVEGWYDVTKEF</sequence>
<dbReference type="GeneID" id="93207178"/>
<proteinExistence type="predicted"/>
<dbReference type="AlphaFoldDB" id="A0A2X4R0N3"/>
<keyword evidence="2" id="KW-1185">Reference proteome</keyword>
<evidence type="ECO:0000313" key="2">
    <source>
        <dbReference type="Proteomes" id="UP000425411"/>
    </source>
</evidence>
<reference evidence="1 2" key="1">
    <citation type="submission" date="2019-11" db="EMBL/GenBank/DDBJ databases">
        <title>FDA dAtabase for Regulatory Grade micrObial Sequences (FDA-ARGOS): Supporting development and validation of Infectious Disease Dx tests.</title>
        <authorList>
            <person name="Turner S."/>
            <person name="Byrd R."/>
            <person name="Tallon L."/>
            <person name="Sadzewicz L."/>
            <person name="Vavikolanu K."/>
            <person name="Mehta A."/>
            <person name="Aluvathingal J."/>
            <person name="Nadendla S."/>
            <person name="Myers T."/>
            <person name="Yan Y."/>
            <person name="Sichtig H."/>
        </authorList>
    </citation>
    <scope>NUCLEOTIDE SEQUENCE [LARGE SCALE GENOMIC DNA]</scope>
    <source>
        <strain evidence="1 2">FDAARGOS_741</strain>
    </source>
</reference>
<dbReference type="OrthoDB" id="3010293at2"/>
<organism evidence="1 2">
    <name type="scientific">Gemella morbillorum</name>
    <dbReference type="NCBI Taxonomy" id="29391"/>
    <lineage>
        <taxon>Bacteria</taxon>
        <taxon>Bacillati</taxon>
        <taxon>Bacillota</taxon>
        <taxon>Bacilli</taxon>
        <taxon>Bacillales</taxon>
        <taxon>Gemellaceae</taxon>
        <taxon>Gemella</taxon>
    </lineage>
</organism>
<dbReference type="RefSeq" id="WP_004632521.1">
    <property type="nucleotide sequence ID" value="NZ_CP046314.1"/>
</dbReference>
<dbReference type="EMBL" id="CP046314">
    <property type="protein sequence ID" value="QGS09748.1"/>
    <property type="molecule type" value="Genomic_DNA"/>
</dbReference>
<evidence type="ECO:0000313" key="1">
    <source>
        <dbReference type="EMBL" id="QGS09748.1"/>
    </source>
</evidence>
<gene>
    <name evidence="1" type="ORF">FOC49_07585</name>
</gene>
<name>A0A2X4R0N3_9BACL</name>
<dbReference type="Proteomes" id="UP000425411">
    <property type="component" value="Chromosome"/>
</dbReference>
<protein>
    <submittedName>
        <fullName evidence="1">Uncharacterized protein</fullName>
    </submittedName>
</protein>